<dbReference type="EMBL" id="JAMZFT010000004">
    <property type="protein sequence ID" value="MCP1337929.1"/>
    <property type="molecule type" value="Genomic_DNA"/>
</dbReference>
<keyword evidence="13" id="KW-1185">Reference proteome</keyword>
<dbReference type="GO" id="GO:0009317">
    <property type="term" value="C:acetyl-CoA carboxylase complex"/>
    <property type="evidence" value="ECO:0007669"/>
    <property type="project" value="InterPro"/>
</dbReference>
<evidence type="ECO:0000256" key="5">
    <source>
        <dbReference type="ARBA" id="ARBA00022832"/>
    </source>
</evidence>
<dbReference type="Pfam" id="PF00364">
    <property type="entry name" value="Biotin_lipoyl"/>
    <property type="match status" value="1"/>
</dbReference>
<evidence type="ECO:0000256" key="3">
    <source>
        <dbReference type="ARBA" id="ARBA00017562"/>
    </source>
</evidence>
<protein>
    <recommendedName>
        <fullName evidence="3 9">Biotin carboxyl carrier protein of acetyl-CoA carboxylase</fullName>
    </recommendedName>
</protein>
<evidence type="ECO:0000256" key="9">
    <source>
        <dbReference type="RuleBase" id="RU364072"/>
    </source>
</evidence>
<dbReference type="PROSITE" id="PS00188">
    <property type="entry name" value="BIOTIN"/>
    <property type="match status" value="1"/>
</dbReference>
<dbReference type="CDD" id="cd06850">
    <property type="entry name" value="biotinyl_domain"/>
    <property type="match status" value="1"/>
</dbReference>
<evidence type="ECO:0000256" key="6">
    <source>
        <dbReference type="ARBA" id="ARBA00023098"/>
    </source>
</evidence>
<dbReference type="PRINTS" id="PR01071">
    <property type="entry name" value="ACOABIOTINCC"/>
</dbReference>
<dbReference type="NCBIfam" id="NF005457">
    <property type="entry name" value="PRK07051.1"/>
    <property type="match status" value="1"/>
</dbReference>
<reference evidence="12" key="1">
    <citation type="submission" date="2022-06" db="EMBL/GenBank/DDBJ databases">
        <title>Isolation and Genomics of Futiania mangrovii gen. nov., sp. nov., a Rare and Metabolically-versatile member in the Class Alphaproteobacteria.</title>
        <authorList>
            <person name="Liu L."/>
            <person name="Huang W.-C."/>
            <person name="Pan J."/>
            <person name="Li J."/>
            <person name="Huang Y."/>
            <person name="Du H."/>
            <person name="Liu Y."/>
            <person name="Li M."/>
        </authorList>
    </citation>
    <scope>NUCLEOTIDE SEQUENCE</scope>
    <source>
        <strain evidence="12">FT118</strain>
    </source>
</reference>
<dbReference type="GO" id="GO:0006633">
    <property type="term" value="P:fatty acid biosynthetic process"/>
    <property type="evidence" value="ECO:0007669"/>
    <property type="project" value="UniProtKB-KW"/>
</dbReference>
<organism evidence="12 13">
    <name type="scientific">Futiania mangrovi</name>
    <dbReference type="NCBI Taxonomy" id="2959716"/>
    <lineage>
        <taxon>Bacteria</taxon>
        <taxon>Pseudomonadati</taxon>
        <taxon>Pseudomonadota</taxon>
        <taxon>Alphaproteobacteria</taxon>
        <taxon>Futianiales</taxon>
        <taxon>Futianiaceae</taxon>
        <taxon>Futiania</taxon>
    </lineage>
</organism>
<feature type="domain" description="Lipoyl-binding" evidence="11">
    <location>
        <begin position="1"/>
        <end position="77"/>
    </location>
</feature>
<evidence type="ECO:0000256" key="2">
    <source>
        <dbReference type="ARBA" id="ARBA00005194"/>
    </source>
</evidence>
<evidence type="ECO:0000256" key="1">
    <source>
        <dbReference type="ARBA" id="ARBA00003761"/>
    </source>
</evidence>
<dbReference type="InterPro" id="IPR001882">
    <property type="entry name" value="Biotin_BS"/>
</dbReference>
<dbReference type="PROSITE" id="PS50968">
    <property type="entry name" value="BIOTINYL_LIPOYL"/>
    <property type="match status" value="1"/>
</dbReference>
<feature type="region of interest" description="Disordered" evidence="10">
    <location>
        <begin position="1"/>
        <end position="26"/>
    </location>
</feature>
<comment type="caution">
    <text evidence="12">The sequence shown here is derived from an EMBL/GenBank/DDBJ whole genome shotgun (WGS) entry which is preliminary data.</text>
</comment>
<dbReference type="InterPro" id="IPR000089">
    <property type="entry name" value="Biotin_lipoyl"/>
</dbReference>
<dbReference type="InterPro" id="IPR011053">
    <property type="entry name" value="Single_hybrid_motif"/>
</dbReference>
<name>A0A9J6PGQ6_9PROT</name>
<keyword evidence="6 9" id="KW-0443">Lipid metabolism</keyword>
<dbReference type="RefSeq" id="WP_269333889.1">
    <property type="nucleotide sequence ID" value="NZ_JAMZFT010000004.1"/>
</dbReference>
<evidence type="ECO:0000313" key="13">
    <source>
        <dbReference type="Proteomes" id="UP001055804"/>
    </source>
</evidence>
<dbReference type="PANTHER" id="PTHR45266">
    <property type="entry name" value="OXALOACETATE DECARBOXYLASE ALPHA CHAIN"/>
    <property type="match status" value="1"/>
</dbReference>
<sequence length="78" mass="8272">MADIRSPIPGTFYRRPSPEEPPFKAEGDTVAVGDVVGLVEVMKTFIEVKADAAGTVKRFAVENEEPVAAGAVIVELEG</sequence>
<dbReference type="SUPFAM" id="SSF51230">
    <property type="entry name" value="Single hybrid motif"/>
    <property type="match status" value="1"/>
</dbReference>
<dbReference type="Proteomes" id="UP001055804">
    <property type="component" value="Unassembled WGS sequence"/>
</dbReference>
<evidence type="ECO:0000313" key="12">
    <source>
        <dbReference type="EMBL" id="MCP1337929.1"/>
    </source>
</evidence>
<evidence type="ECO:0000256" key="4">
    <source>
        <dbReference type="ARBA" id="ARBA00022516"/>
    </source>
</evidence>
<comment type="pathway">
    <text evidence="2 9">Lipid metabolism; fatty acid biosynthesis.</text>
</comment>
<evidence type="ECO:0000256" key="8">
    <source>
        <dbReference type="ARBA" id="ARBA00023267"/>
    </source>
</evidence>
<dbReference type="GO" id="GO:0003989">
    <property type="term" value="F:acetyl-CoA carboxylase activity"/>
    <property type="evidence" value="ECO:0007669"/>
    <property type="project" value="InterPro"/>
</dbReference>
<accession>A0A9J6PGQ6</accession>
<comment type="function">
    <text evidence="1 9">This protein is a component of the acetyl coenzyme A carboxylase complex; first, biotin carboxylase catalyzes the carboxylation of the carrier protein and then the transcarboxylase transfers the carboxyl group to form malonyl-CoA.</text>
</comment>
<feature type="compositionally biased region" description="Basic and acidic residues" evidence="10">
    <location>
        <begin position="16"/>
        <end position="26"/>
    </location>
</feature>
<keyword evidence="5 9" id="KW-0276">Fatty acid metabolism</keyword>
<keyword evidence="7 9" id="KW-0275">Fatty acid biosynthesis</keyword>
<gene>
    <name evidence="12" type="ORF">NJQ99_16015</name>
</gene>
<evidence type="ECO:0000259" key="11">
    <source>
        <dbReference type="PROSITE" id="PS50968"/>
    </source>
</evidence>
<proteinExistence type="predicted"/>
<keyword evidence="4 9" id="KW-0444">Lipid biosynthesis</keyword>
<dbReference type="PANTHER" id="PTHR45266:SF3">
    <property type="entry name" value="OXALOACETATE DECARBOXYLASE ALPHA CHAIN"/>
    <property type="match status" value="1"/>
</dbReference>
<keyword evidence="8 9" id="KW-0092">Biotin</keyword>
<dbReference type="AlphaFoldDB" id="A0A9J6PGQ6"/>
<dbReference type="InterPro" id="IPR050709">
    <property type="entry name" value="Biotin_Carboxyl_Carrier/Decarb"/>
</dbReference>
<dbReference type="InterPro" id="IPR001249">
    <property type="entry name" value="AcCoA_biotinCC"/>
</dbReference>
<evidence type="ECO:0000256" key="10">
    <source>
        <dbReference type="SAM" id="MobiDB-lite"/>
    </source>
</evidence>
<dbReference type="Gene3D" id="2.40.50.100">
    <property type="match status" value="1"/>
</dbReference>
<evidence type="ECO:0000256" key="7">
    <source>
        <dbReference type="ARBA" id="ARBA00023160"/>
    </source>
</evidence>